<evidence type="ECO:0000313" key="5">
    <source>
        <dbReference type="RefSeq" id="XP_056862295.1"/>
    </source>
</evidence>
<feature type="domain" description="Zinc knuckle CX2CX4HX4C" evidence="3">
    <location>
        <begin position="172"/>
        <end position="219"/>
    </location>
</feature>
<dbReference type="InterPro" id="IPR025558">
    <property type="entry name" value="DUF4283"/>
</dbReference>
<keyword evidence="4" id="KW-1185">Reference proteome</keyword>
<feature type="compositionally biased region" description="Basic residues" evidence="1">
    <location>
        <begin position="443"/>
        <end position="455"/>
    </location>
</feature>
<sequence>MSFEMDKAMMELSLYEEDKPFNMPNLPQFKSSKRNARSLIGRILNPECQKMANLILDMPRKWQKRGRVKGIALSKERFQFIFDHEHDLVEILEKGVHTFNDWTLAIDRWVEIPPPDYLRFIPIWVQIRNMPVNYYTEESITALGDLIGEVKMVALDPERSQTQEYVRVLVRFDVTRPLRKSKVVNLPEGGSTVVYFNYERIQKRCYECQRLNHAKDLCPLLVRKRQEQAQERRQKILMEKSAGKQILSEDDPLFGVLNEEQVGLCKETGRRKISPEVLDEMRRYMLTGKEEEKSLMIDMVRTSVAEAERDPLTQKTMLRLESKPVFTKDLDIGRGLVYDFDLNKDGENIIEHDCGGEKLMMAAIKANKSVASSDHGDGVKRAAGNSSSREQRSGVSGDQLGPSKDTESKTRSNVPLQLEGSPTEYGSGLFSTGPSGASPQQAKSRRRPYVKKRQGRLSATSNVLQALYGNEEDREKVGSKRRQMEAESSGHKSAQRKEVKVIPHEGSPRF</sequence>
<reference evidence="4" key="1">
    <citation type="journal article" date="2019" name="Database">
        <title>The radish genome database (RadishGD): an integrated information resource for radish genomics.</title>
        <authorList>
            <person name="Yu H.J."/>
            <person name="Baek S."/>
            <person name="Lee Y.J."/>
            <person name="Cho A."/>
            <person name="Mun J.H."/>
        </authorList>
    </citation>
    <scope>NUCLEOTIDE SEQUENCE [LARGE SCALE GENOMIC DNA]</scope>
    <source>
        <strain evidence="4">cv. WK10039</strain>
    </source>
</reference>
<feature type="domain" description="DUF4283" evidence="2">
    <location>
        <begin position="33"/>
        <end position="110"/>
    </location>
</feature>
<dbReference type="PANTHER" id="PTHR31286:SF178">
    <property type="entry name" value="DUF4283 DOMAIN-CONTAINING PROTEIN"/>
    <property type="match status" value="1"/>
</dbReference>
<evidence type="ECO:0000313" key="4">
    <source>
        <dbReference type="Proteomes" id="UP000504610"/>
    </source>
</evidence>
<dbReference type="InterPro" id="IPR025836">
    <property type="entry name" value="Zn_knuckle_CX2CX4HX4C"/>
</dbReference>
<gene>
    <name evidence="5" type="primary">LOC130509977</name>
</gene>
<accession>A0A9W3DEP5</accession>
<evidence type="ECO:0000259" key="2">
    <source>
        <dbReference type="Pfam" id="PF14111"/>
    </source>
</evidence>
<dbReference type="RefSeq" id="XP_056862295.1">
    <property type="nucleotide sequence ID" value="XM_057006315.1"/>
</dbReference>
<dbReference type="KEGG" id="rsz:130509977"/>
<evidence type="ECO:0000256" key="1">
    <source>
        <dbReference type="SAM" id="MobiDB-lite"/>
    </source>
</evidence>
<organism evidence="4 5">
    <name type="scientific">Raphanus sativus</name>
    <name type="common">Radish</name>
    <name type="synonym">Raphanus raphanistrum var. sativus</name>
    <dbReference type="NCBI Taxonomy" id="3726"/>
    <lineage>
        <taxon>Eukaryota</taxon>
        <taxon>Viridiplantae</taxon>
        <taxon>Streptophyta</taxon>
        <taxon>Embryophyta</taxon>
        <taxon>Tracheophyta</taxon>
        <taxon>Spermatophyta</taxon>
        <taxon>Magnoliopsida</taxon>
        <taxon>eudicotyledons</taxon>
        <taxon>Gunneridae</taxon>
        <taxon>Pentapetalae</taxon>
        <taxon>rosids</taxon>
        <taxon>malvids</taxon>
        <taxon>Brassicales</taxon>
        <taxon>Brassicaceae</taxon>
        <taxon>Brassiceae</taxon>
        <taxon>Raphanus</taxon>
    </lineage>
</organism>
<dbReference type="AlphaFoldDB" id="A0A9W3DEP5"/>
<proteinExistence type="predicted"/>
<feature type="compositionally biased region" description="Polar residues" evidence="1">
    <location>
        <begin position="429"/>
        <end position="442"/>
    </location>
</feature>
<protein>
    <submittedName>
        <fullName evidence="5">Uncharacterized protein LOC130509977</fullName>
    </submittedName>
</protein>
<feature type="compositionally biased region" description="Polar residues" evidence="1">
    <location>
        <begin position="384"/>
        <end position="396"/>
    </location>
</feature>
<dbReference type="InterPro" id="IPR040256">
    <property type="entry name" value="At4g02000-like"/>
</dbReference>
<reference evidence="5" key="2">
    <citation type="submission" date="2025-08" db="UniProtKB">
        <authorList>
            <consortium name="RefSeq"/>
        </authorList>
    </citation>
    <scope>IDENTIFICATION</scope>
    <source>
        <tissue evidence="5">Leaf</tissue>
    </source>
</reference>
<evidence type="ECO:0000259" key="3">
    <source>
        <dbReference type="Pfam" id="PF14392"/>
    </source>
</evidence>
<feature type="region of interest" description="Disordered" evidence="1">
    <location>
        <begin position="369"/>
        <end position="510"/>
    </location>
</feature>
<name>A0A9W3DEP5_RAPSA</name>
<dbReference type="Pfam" id="PF14111">
    <property type="entry name" value="DUF4283"/>
    <property type="match status" value="1"/>
</dbReference>
<dbReference type="GeneID" id="130509977"/>
<dbReference type="Proteomes" id="UP000504610">
    <property type="component" value="Chromosome 3"/>
</dbReference>
<dbReference type="OrthoDB" id="1048074at2759"/>
<feature type="compositionally biased region" description="Basic and acidic residues" evidence="1">
    <location>
        <begin position="471"/>
        <end position="510"/>
    </location>
</feature>
<dbReference type="PANTHER" id="PTHR31286">
    <property type="entry name" value="GLYCINE-RICH CELL WALL STRUCTURAL PROTEIN 1.8-LIKE"/>
    <property type="match status" value="1"/>
</dbReference>
<dbReference type="Pfam" id="PF14392">
    <property type="entry name" value="zf-CCHC_4"/>
    <property type="match status" value="1"/>
</dbReference>